<protein>
    <submittedName>
        <fullName evidence="1">Uncharacterized protein</fullName>
    </submittedName>
</protein>
<organism evidence="1">
    <name type="scientific">marine sediment metagenome</name>
    <dbReference type="NCBI Taxonomy" id="412755"/>
    <lineage>
        <taxon>unclassified sequences</taxon>
        <taxon>metagenomes</taxon>
        <taxon>ecological metagenomes</taxon>
    </lineage>
</organism>
<name>A0A0F9MED8_9ZZZZ</name>
<dbReference type="AlphaFoldDB" id="A0A0F9MED8"/>
<evidence type="ECO:0000313" key="1">
    <source>
        <dbReference type="EMBL" id="KKN04209.1"/>
    </source>
</evidence>
<gene>
    <name evidence="1" type="ORF">LCGC14_1099660</name>
</gene>
<reference evidence="1" key="1">
    <citation type="journal article" date="2015" name="Nature">
        <title>Complex archaea that bridge the gap between prokaryotes and eukaryotes.</title>
        <authorList>
            <person name="Spang A."/>
            <person name="Saw J.H."/>
            <person name="Jorgensen S.L."/>
            <person name="Zaremba-Niedzwiedzka K."/>
            <person name="Martijn J."/>
            <person name="Lind A.E."/>
            <person name="van Eijk R."/>
            <person name="Schleper C."/>
            <person name="Guy L."/>
            <person name="Ettema T.J."/>
        </authorList>
    </citation>
    <scope>NUCLEOTIDE SEQUENCE</scope>
</reference>
<comment type="caution">
    <text evidence="1">The sequence shown here is derived from an EMBL/GenBank/DDBJ whole genome shotgun (WGS) entry which is preliminary data.</text>
</comment>
<dbReference type="EMBL" id="LAZR01004944">
    <property type="protein sequence ID" value="KKN04209.1"/>
    <property type="molecule type" value="Genomic_DNA"/>
</dbReference>
<accession>A0A0F9MED8</accession>
<sequence>MITTAGAVNRSLYFYIQEDAGASNPGEPVTGLVFGNLDSASYARQGAARVAITLATLGSASVAHSDGGFILVDDTNMPGLYRLDVPDAAFLTGVDQLVVQIDPGAARVCAPVLVDVTDVDLRDSVRAGMTALPNAAADAAGGLPISDLGGLDLDAILADTNELQGDDVPGLIAALNDPAVAAIADAVWDEAVAGHVAAGSFGKTDADILSDTNELQGDWVNGGRLDLLLDAIPTTAMRGTDGALTDKAGFSLSTAGILAVWHQALTAIITAGSVGKLLKDEITSARMAVLTDWINGGRLDLLLDAIPTTAMRGTDTAALASVATEARLAELDAANLPTDIAAIPTTAMRGTDGANTTTPLTAAQVNAEVDTALNSAIPGSPTADSINEIVQNLGPSASTLVTGTATGTPTTTTMAASALTEATDDHYNGRILIWTSGVLKDQATDITDYAGSTKTFTFTATTEAAAAGDTFVIV</sequence>
<proteinExistence type="predicted"/>